<dbReference type="EMBL" id="FOMX01000087">
    <property type="protein sequence ID" value="SFF45954.1"/>
    <property type="molecule type" value="Genomic_DNA"/>
</dbReference>
<keyword evidence="1" id="KW-0732">Signal</keyword>
<feature type="domain" description="DUF1554" evidence="4">
    <location>
        <begin position="112"/>
        <end position="238"/>
    </location>
</feature>
<dbReference type="Proteomes" id="UP000199400">
    <property type="component" value="Unassembled WGS sequence"/>
</dbReference>
<dbReference type="AlphaFoldDB" id="A0A1I2IUI9"/>
<dbReference type="InterPro" id="IPR016187">
    <property type="entry name" value="CTDL_fold"/>
</dbReference>
<dbReference type="NCBIfam" id="TIGR02232">
    <property type="entry name" value="myxo_disulf_rpt"/>
    <property type="match status" value="1"/>
</dbReference>
<evidence type="ECO:0000256" key="3">
    <source>
        <dbReference type="ARBA" id="ARBA00023157"/>
    </source>
</evidence>
<keyword evidence="2" id="KW-0677">Repeat</keyword>
<reference evidence="6" key="1">
    <citation type="submission" date="2016-10" db="EMBL/GenBank/DDBJ databases">
        <authorList>
            <person name="Varghese N."/>
            <person name="Submissions S."/>
        </authorList>
    </citation>
    <scope>NUCLEOTIDE SEQUENCE [LARGE SCALE GENOMIC DNA]</scope>
    <source>
        <strain evidence="6">ATCC 25963</strain>
    </source>
</reference>
<evidence type="ECO:0000256" key="1">
    <source>
        <dbReference type="ARBA" id="ARBA00022729"/>
    </source>
</evidence>
<proteinExistence type="predicted"/>
<evidence type="ECO:0000256" key="2">
    <source>
        <dbReference type="ARBA" id="ARBA00022737"/>
    </source>
</evidence>
<evidence type="ECO:0000259" key="4">
    <source>
        <dbReference type="Pfam" id="PF07588"/>
    </source>
</evidence>
<dbReference type="RefSeq" id="WP_143141555.1">
    <property type="nucleotide sequence ID" value="NZ_FOMX01000087.1"/>
</dbReference>
<dbReference type="Gene3D" id="3.10.100.10">
    <property type="entry name" value="Mannose-Binding Protein A, subunit A"/>
    <property type="match status" value="1"/>
</dbReference>
<evidence type="ECO:0000313" key="6">
    <source>
        <dbReference type="Proteomes" id="UP000199400"/>
    </source>
</evidence>
<dbReference type="InterPro" id="IPR011448">
    <property type="entry name" value="DUF1554"/>
</dbReference>
<protein>
    <submittedName>
        <fullName evidence="5">Myxococcus cysteine-rich repeat-containing protein</fullName>
    </submittedName>
</protein>
<gene>
    <name evidence="5" type="ORF">SAMN02745121_08992</name>
</gene>
<sequence>CDSDCTLAQCGDQTVNGAAGETCDSGTETATCDDDCTAVACGDEVVNESAGEVCDHGGPSPTCDLDCTFAACNDGVINSAAGESCEDGNLAEGDGCSSKCKAHKVVFATSQGFDGNLGGLVGADMKCQVAAQAAGLPGTYRAWLSDDTGSPVSRFTKSTIPYARRDGVLIANNWADLIDGTLAAPINLSELKTPPGADANVCGGTSQLTFTNTIVSGTMFTDFTDCQNWTSNAPGFTGGGQWNKADGLWTQFVCQQSCAWKKPIYCFMQ</sequence>
<keyword evidence="3" id="KW-1015">Disulfide bond</keyword>
<organism evidence="5 6">
    <name type="scientific">Nannocystis exedens</name>
    <dbReference type="NCBI Taxonomy" id="54"/>
    <lineage>
        <taxon>Bacteria</taxon>
        <taxon>Pseudomonadati</taxon>
        <taxon>Myxococcota</taxon>
        <taxon>Polyangia</taxon>
        <taxon>Nannocystales</taxon>
        <taxon>Nannocystaceae</taxon>
        <taxon>Nannocystis</taxon>
    </lineage>
</organism>
<dbReference type="InterPro" id="IPR016186">
    <property type="entry name" value="C-type_lectin-like/link_sf"/>
</dbReference>
<name>A0A1I2IUI9_9BACT</name>
<evidence type="ECO:0000313" key="5">
    <source>
        <dbReference type="EMBL" id="SFF45954.1"/>
    </source>
</evidence>
<dbReference type="Pfam" id="PF07588">
    <property type="entry name" value="DUF1554"/>
    <property type="match status" value="1"/>
</dbReference>
<keyword evidence="6" id="KW-1185">Reference proteome</keyword>
<feature type="non-terminal residue" evidence="5">
    <location>
        <position position="1"/>
    </location>
</feature>
<dbReference type="InterPro" id="IPR011936">
    <property type="entry name" value="Myxo_disulph_rpt"/>
</dbReference>
<dbReference type="SUPFAM" id="SSF56436">
    <property type="entry name" value="C-type lectin-like"/>
    <property type="match status" value="1"/>
</dbReference>
<accession>A0A1I2IUI9</accession>